<accession>A0ABQ8YAR4</accession>
<proteinExistence type="predicted"/>
<evidence type="ECO:0000256" key="2">
    <source>
        <dbReference type="SAM" id="MobiDB-lite"/>
    </source>
</evidence>
<evidence type="ECO:0000313" key="3">
    <source>
        <dbReference type="EMBL" id="KAJ6241517.1"/>
    </source>
</evidence>
<evidence type="ECO:0000256" key="1">
    <source>
        <dbReference type="SAM" id="Coils"/>
    </source>
</evidence>
<feature type="compositionally biased region" description="Basic residues" evidence="2">
    <location>
        <begin position="377"/>
        <end position="392"/>
    </location>
</feature>
<name>A0ABQ8YAR4_9EUKA</name>
<sequence>MTTIENDKRKKYIFHINKMNSIMKQRVKNFKYDNKPIEKLKIKYEKLKKQFDHQKELEKEKEQEKIKNSSTSTISAFTINELIDEKVTNLNENNTELNPPSYFDLDTNVFSNQKLAEKTKENLEHCFSITEFQNKTLVDKLNDLYWLSIYQYSLLQMVKEENELLKNEIKAMTEKKKKNNKKNEPKEKQIIDLEEEDIIMKIIEFFYQTKAKRILQYVNQSLPIKIYSQELGSEQTFNNVEQIKKAYQRYNSQVRKFRSDKIYPYLMEKYQNTKTGNCDTNYKIKEQLPITPQQYFDKIMDNLNPPIEDTETLLKKVHSVKSSKKYKNIVKEYTFLKNELIIKFSDSQLKKIHDNSVKLHFVGNAIEQFRNSFTKKKTKKKKKINIKKKKQKPNNYYNQDH</sequence>
<protein>
    <submittedName>
        <fullName evidence="3">Uncharacterized protein</fullName>
    </submittedName>
</protein>
<keyword evidence="4" id="KW-1185">Reference proteome</keyword>
<comment type="caution">
    <text evidence="3">The sequence shown here is derived from an EMBL/GenBank/DDBJ whole genome shotgun (WGS) entry which is preliminary data.</text>
</comment>
<reference evidence="3" key="1">
    <citation type="submission" date="2022-08" db="EMBL/GenBank/DDBJ databases">
        <title>Novel sulfate-reducing endosymbionts in the free-living metamonad Anaeramoeba.</title>
        <authorList>
            <person name="Jerlstrom-Hultqvist J."/>
            <person name="Cepicka I."/>
            <person name="Gallot-Lavallee L."/>
            <person name="Salas-Leiva D."/>
            <person name="Curtis B.A."/>
            <person name="Zahonova K."/>
            <person name="Pipaliya S."/>
            <person name="Dacks J."/>
            <person name="Roger A.J."/>
        </authorList>
    </citation>
    <scope>NUCLEOTIDE SEQUENCE</scope>
    <source>
        <strain evidence="3">Schooner1</strain>
    </source>
</reference>
<dbReference type="Proteomes" id="UP001150062">
    <property type="component" value="Unassembled WGS sequence"/>
</dbReference>
<evidence type="ECO:0000313" key="4">
    <source>
        <dbReference type="Proteomes" id="UP001150062"/>
    </source>
</evidence>
<feature type="coiled-coil region" evidence="1">
    <location>
        <begin position="37"/>
        <end position="64"/>
    </location>
</feature>
<feature type="region of interest" description="Disordered" evidence="2">
    <location>
        <begin position="377"/>
        <end position="401"/>
    </location>
</feature>
<feature type="coiled-coil region" evidence="1">
    <location>
        <begin position="155"/>
        <end position="182"/>
    </location>
</feature>
<gene>
    <name evidence="3" type="ORF">M0813_23150</name>
</gene>
<organism evidence="3 4">
    <name type="scientific">Anaeramoeba flamelloides</name>
    <dbReference type="NCBI Taxonomy" id="1746091"/>
    <lineage>
        <taxon>Eukaryota</taxon>
        <taxon>Metamonada</taxon>
        <taxon>Anaeramoebidae</taxon>
        <taxon>Anaeramoeba</taxon>
    </lineage>
</organism>
<dbReference type="EMBL" id="JAOAOG010000192">
    <property type="protein sequence ID" value="KAJ6241517.1"/>
    <property type="molecule type" value="Genomic_DNA"/>
</dbReference>
<keyword evidence="1" id="KW-0175">Coiled coil</keyword>